<evidence type="ECO:0000256" key="6">
    <source>
        <dbReference type="RuleBase" id="RU003631"/>
    </source>
</evidence>
<evidence type="ECO:0000256" key="5">
    <source>
        <dbReference type="ARBA" id="ARBA00035546"/>
    </source>
</evidence>
<dbReference type="InterPro" id="IPR023591">
    <property type="entry name" value="Ribosomal_uS2_flav_dom_sf"/>
</dbReference>
<dbReference type="InterPro" id="IPR001865">
    <property type="entry name" value="Ribosomal_uS2"/>
</dbReference>
<comment type="caution">
    <text evidence="7">The sequence shown here is derived from an EMBL/GenBank/DDBJ whole genome shotgun (WGS) entry which is preliminary data.</text>
</comment>
<dbReference type="PRINTS" id="PR00395">
    <property type="entry name" value="RIBOSOMALS2"/>
</dbReference>
<keyword evidence="8" id="KW-1185">Reference proteome</keyword>
<evidence type="ECO:0000256" key="1">
    <source>
        <dbReference type="ARBA" id="ARBA00006242"/>
    </source>
</evidence>
<proteinExistence type="inferred from homology"/>
<dbReference type="CDD" id="cd01425">
    <property type="entry name" value="RPS2"/>
    <property type="match status" value="1"/>
</dbReference>
<accession>A0ABQ8HUZ0</accession>
<name>A0ABQ8HUZ0_9ROSI</name>
<dbReference type="InterPro" id="IPR018130">
    <property type="entry name" value="Ribosomal_uS2_CS"/>
</dbReference>
<dbReference type="InterPro" id="IPR005706">
    <property type="entry name" value="Ribosomal_uS2_bac/mit/plastid"/>
</dbReference>
<dbReference type="PROSITE" id="PS00963">
    <property type="entry name" value="RIBOSOMAL_S2_2"/>
    <property type="match status" value="1"/>
</dbReference>
<keyword evidence="2 6" id="KW-0689">Ribosomal protein</keyword>
<evidence type="ECO:0000313" key="8">
    <source>
        <dbReference type="Proteomes" id="UP000827721"/>
    </source>
</evidence>
<dbReference type="EMBL" id="JAFEMO010000007">
    <property type="protein sequence ID" value="KAH7568168.1"/>
    <property type="molecule type" value="Genomic_DNA"/>
</dbReference>
<dbReference type="Gene3D" id="3.40.50.10490">
    <property type="entry name" value="Glucose-6-phosphate isomerase like protein, domain 1"/>
    <property type="match status" value="1"/>
</dbReference>
<dbReference type="Proteomes" id="UP000827721">
    <property type="component" value="Unassembled WGS sequence"/>
</dbReference>
<dbReference type="SUPFAM" id="SSF52313">
    <property type="entry name" value="Ribosomal protein S2"/>
    <property type="match status" value="1"/>
</dbReference>
<reference evidence="7 8" key="1">
    <citation type="submission" date="2021-02" db="EMBL/GenBank/DDBJ databases">
        <title>Plant Genome Project.</title>
        <authorList>
            <person name="Zhang R.-G."/>
        </authorList>
    </citation>
    <scope>NUCLEOTIDE SEQUENCE [LARGE SCALE GENOMIC DNA]</scope>
    <source>
        <tissue evidence="7">Leaves</tissue>
    </source>
</reference>
<dbReference type="NCBIfam" id="TIGR01011">
    <property type="entry name" value="rpsB_bact"/>
    <property type="match status" value="1"/>
</dbReference>
<organism evidence="7 8">
    <name type="scientific">Xanthoceras sorbifolium</name>
    <dbReference type="NCBI Taxonomy" id="99658"/>
    <lineage>
        <taxon>Eukaryota</taxon>
        <taxon>Viridiplantae</taxon>
        <taxon>Streptophyta</taxon>
        <taxon>Embryophyta</taxon>
        <taxon>Tracheophyta</taxon>
        <taxon>Spermatophyta</taxon>
        <taxon>Magnoliopsida</taxon>
        <taxon>eudicotyledons</taxon>
        <taxon>Gunneridae</taxon>
        <taxon>Pentapetalae</taxon>
        <taxon>rosids</taxon>
        <taxon>malvids</taxon>
        <taxon>Sapindales</taxon>
        <taxon>Sapindaceae</taxon>
        <taxon>Xanthoceroideae</taxon>
        <taxon>Xanthoceras</taxon>
    </lineage>
</organism>
<dbReference type="PANTHER" id="PTHR12534">
    <property type="entry name" value="30S RIBOSOMAL PROTEIN S2 PROKARYOTIC AND ORGANELLAR"/>
    <property type="match status" value="1"/>
</dbReference>
<evidence type="ECO:0000256" key="2">
    <source>
        <dbReference type="ARBA" id="ARBA00022980"/>
    </source>
</evidence>
<evidence type="ECO:0000256" key="3">
    <source>
        <dbReference type="ARBA" id="ARBA00023274"/>
    </source>
</evidence>
<protein>
    <recommendedName>
        <fullName evidence="4">Small ribosomal subunit protein uS2c</fullName>
    </recommendedName>
    <alternativeName>
        <fullName evidence="5">30S ribosomal protein S2, chloroplastic</fullName>
    </alternativeName>
</protein>
<sequence length="323" mass="35639">MAHLLQTTFLPSSAAVIPSPQSRSFRVRVRVDAKLREISTPALSTTMSQGKLVSWGKSEGINLDKGETAFVASAAATATAGAVESGEMAARRYWNINLQEMMEAGIHFGHATRKWNPRMAPYISAKHKGIHVINLTATARYLSVACDLVFEAATKKKQFLIVGTNNRAADLVARAAIRARCHYVNKKWLGGMLTNWSTTQTRLDKLKDLTVQQKTGRFDRLPKQNAAILKRQLSRLQAYLGGIRYMTRVPDVVILVDQLEEYTALRECITLGIPTICLIDTNCDPDLADISIPANDDAVASIRLILNKFVTAISEGRSRADEV</sequence>
<dbReference type="PANTHER" id="PTHR12534:SF0">
    <property type="entry name" value="SMALL RIBOSOMAL SUBUNIT PROTEIN US2M"/>
    <property type="match status" value="1"/>
</dbReference>
<evidence type="ECO:0000313" key="7">
    <source>
        <dbReference type="EMBL" id="KAH7568168.1"/>
    </source>
</evidence>
<keyword evidence="3 6" id="KW-0687">Ribonucleoprotein</keyword>
<comment type="similarity">
    <text evidence="1 6">Belongs to the universal ribosomal protein uS2 family.</text>
</comment>
<dbReference type="Pfam" id="PF00318">
    <property type="entry name" value="Ribosomal_S2"/>
    <property type="match status" value="1"/>
</dbReference>
<evidence type="ECO:0000256" key="4">
    <source>
        <dbReference type="ARBA" id="ARBA00035155"/>
    </source>
</evidence>
<gene>
    <name evidence="7" type="ORF">JRO89_XS07G0251900</name>
</gene>
<dbReference type="HAMAP" id="MF_00291_B">
    <property type="entry name" value="Ribosomal_uS2_B"/>
    <property type="match status" value="1"/>
</dbReference>
<dbReference type="Gene3D" id="1.10.287.610">
    <property type="entry name" value="Helix hairpin bin"/>
    <property type="match status" value="1"/>
</dbReference>